<evidence type="ECO:0000259" key="1">
    <source>
        <dbReference type="SMART" id="SM00597"/>
    </source>
</evidence>
<dbReference type="PANTHER" id="PTHR45749:SF37">
    <property type="entry name" value="OS05G0311600 PROTEIN"/>
    <property type="match status" value="1"/>
</dbReference>
<dbReference type="AlphaFoldDB" id="A0A0D2RNB0"/>
<sequence>NRAKSYGLSKFSKLKNINCSSTSANRVLVGAIWVHQIYEYSVNMRDEIRRAYIKVGPYQPILSEYPISNSENHPHYFQLSWFKQFSWLEYSPFKDAIFCLPCFLFNSNTSSRFGSTAFTHNDFSNWKKVHDGCNRAFLTHMGKDLNSLHNNAQRAYVDLMNQDQHIEVSLHRQTTQQIVANCLRLKTGLVKERFFDIAHVKDIASLTLKNEIFNVFLQHSFDIQNIRSRGYDGASNMHGEFNGLQALILNDCQYLALVAATREVVEVYQFFKDLSDIVNIVSASSKRHDELQKAQVAEITLLVSINDETRWSSHLNSITSLLTMYNVTSTVLENLKNTAPNYSQ</sequence>
<protein>
    <recommendedName>
        <fullName evidence="1">TTF-type domain-containing protein</fullName>
    </recommendedName>
</protein>
<dbReference type="Gramene" id="KJB72162">
    <property type="protein sequence ID" value="KJB72162"/>
    <property type="gene ID" value="B456_011G162300"/>
</dbReference>
<feature type="non-terminal residue" evidence="2">
    <location>
        <position position="1"/>
    </location>
</feature>
<proteinExistence type="predicted"/>
<reference evidence="2 3" key="1">
    <citation type="journal article" date="2012" name="Nature">
        <title>Repeated polyploidization of Gossypium genomes and the evolution of spinnable cotton fibres.</title>
        <authorList>
            <person name="Paterson A.H."/>
            <person name="Wendel J.F."/>
            <person name="Gundlach H."/>
            <person name="Guo H."/>
            <person name="Jenkins J."/>
            <person name="Jin D."/>
            <person name="Llewellyn D."/>
            <person name="Showmaker K.C."/>
            <person name="Shu S."/>
            <person name="Udall J."/>
            <person name="Yoo M.J."/>
            <person name="Byers R."/>
            <person name="Chen W."/>
            <person name="Doron-Faigenboim A."/>
            <person name="Duke M.V."/>
            <person name="Gong L."/>
            <person name="Grimwood J."/>
            <person name="Grover C."/>
            <person name="Grupp K."/>
            <person name="Hu G."/>
            <person name="Lee T.H."/>
            <person name="Li J."/>
            <person name="Lin L."/>
            <person name="Liu T."/>
            <person name="Marler B.S."/>
            <person name="Page J.T."/>
            <person name="Roberts A.W."/>
            <person name="Romanel E."/>
            <person name="Sanders W.S."/>
            <person name="Szadkowski E."/>
            <person name="Tan X."/>
            <person name="Tang H."/>
            <person name="Xu C."/>
            <person name="Wang J."/>
            <person name="Wang Z."/>
            <person name="Zhang D."/>
            <person name="Zhang L."/>
            <person name="Ashrafi H."/>
            <person name="Bedon F."/>
            <person name="Bowers J.E."/>
            <person name="Brubaker C.L."/>
            <person name="Chee P.W."/>
            <person name="Das S."/>
            <person name="Gingle A.R."/>
            <person name="Haigler C.H."/>
            <person name="Harker D."/>
            <person name="Hoffmann L.V."/>
            <person name="Hovav R."/>
            <person name="Jones D.C."/>
            <person name="Lemke C."/>
            <person name="Mansoor S."/>
            <person name="ur Rahman M."/>
            <person name="Rainville L.N."/>
            <person name="Rambani A."/>
            <person name="Reddy U.K."/>
            <person name="Rong J.K."/>
            <person name="Saranga Y."/>
            <person name="Scheffler B.E."/>
            <person name="Scheffler J.A."/>
            <person name="Stelly D.M."/>
            <person name="Triplett B.A."/>
            <person name="Van Deynze A."/>
            <person name="Vaslin M.F."/>
            <person name="Waghmare V.N."/>
            <person name="Walford S.A."/>
            <person name="Wright R.J."/>
            <person name="Zaki E.A."/>
            <person name="Zhang T."/>
            <person name="Dennis E.S."/>
            <person name="Mayer K.F."/>
            <person name="Peterson D.G."/>
            <person name="Rokhsar D.S."/>
            <person name="Wang X."/>
            <person name="Schmutz J."/>
        </authorList>
    </citation>
    <scope>NUCLEOTIDE SEQUENCE [LARGE SCALE GENOMIC DNA]</scope>
</reference>
<dbReference type="eggNOG" id="ENOG502QWCA">
    <property type="taxonomic scope" value="Eukaryota"/>
</dbReference>
<accession>A0A0D2RNB0</accession>
<dbReference type="STRING" id="29730.A0A0D2RNB0"/>
<dbReference type="InterPro" id="IPR006580">
    <property type="entry name" value="Znf_TTF"/>
</dbReference>
<dbReference type="PANTHER" id="PTHR45749">
    <property type="match status" value="1"/>
</dbReference>
<dbReference type="EMBL" id="CM001750">
    <property type="protein sequence ID" value="KJB72162.1"/>
    <property type="molecule type" value="Genomic_DNA"/>
</dbReference>
<feature type="domain" description="TTF-type" evidence="1">
    <location>
        <begin position="73"/>
        <end position="172"/>
    </location>
</feature>
<dbReference type="Proteomes" id="UP000032304">
    <property type="component" value="Chromosome 11"/>
</dbReference>
<dbReference type="OMA" id="WHDESKS"/>
<keyword evidence="3" id="KW-1185">Reference proteome</keyword>
<dbReference type="InterPro" id="IPR025398">
    <property type="entry name" value="DUF4371"/>
</dbReference>
<dbReference type="Pfam" id="PF14291">
    <property type="entry name" value="DUF4371"/>
    <property type="match status" value="1"/>
</dbReference>
<dbReference type="SMART" id="SM00597">
    <property type="entry name" value="ZnF_TTF"/>
    <property type="match status" value="1"/>
</dbReference>
<gene>
    <name evidence="2" type="ORF">B456_011G162300</name>
</gene>
<evidence type="ECO:0000313" key="3">
    <source>
        <dbReference type="Proteomes" id="UP000032304"/>
    </source>
</evidence>
<name>A0A0D2RNB0_GOSRA</name>
<evidence type="ECO:0000313" key="2">
    <source>
        <dbReference type="EMBL" id="KJB72162.1"/>
    </source>
</evidence>
<organism evidence="2 3">
    <name type="scientific">Gossypium raimondii</name>
    <name type="common">Peruvian cotton</name>
    <name type="synonym">Gossypium klotzschianum subsp. raimondii</name>
    <dbReference type="NCBI Taxonomy" id="29730"/>
    <lineage>
        <taxon>Eukaryota</taxon>
        <taxon>Viridiplantae</taxon>
        <taxon>Streptophyta</taxon>
        <taxon>Embryophyta</taxon>
        <taxon>Tracheophyta</taxon>
        <taxon>Spermatophyta</taxon>
        <taxon>Magnoliopsida</taxon>
        <taxon>eudicotyledons</taxon>
        <taxon>Gunneridae</taxon>
        <taxon>Pentapetalae</taxon>
        <taxon>rosids</taxon>
        <taxon>malvids</taxon>
        <taxon>Malvales</taxon>
        <taxon>Malvaceae</taxon>
        <taxon>Malvoideae</taxon>
        <taxon>Gossypium</taxon>
    </lineage>
</organism>